<name>A0A0A0LPU9_CUCSA</name>
<comment type="subcellular location">
    <subcellularLocation>
        <location evidence="1">Mitochondrion</location>
    </subcellularLocation>
</comment>
<dbReference type="Pfam" id="PF00203">
    <property type="entry name" value="Ribosomal_S19"/>
    <property type="match status" value="1"/>
</dbReference>
<dbReference type="PANTHER" id="PTHR11880">
    <property type="entry name" value="RIBOSOMAL PROTEIN S19P FAMILY MEMBER"/>
    <property type="match status" value="1"/>
</dbReference>
<evidence type="ECO:0000256" key="2">
    <source>
        <dbReference type="ARBA" id="ARBA00007345"/>
    </source>
</evidence>
<dbReference type="Gramene" id="KGN63004">
    <property type="protein sequence ID" value="KGN63004"/>
    <property type="gene ID" value="Csa_2G382770"/>
</dbReference>
<dbReference type="InterPro" id="IPR002222">
    <property type="entry name" value="Ribosomal_uS19"/>
</dbReference>
<dbReference type="GO" id="GO:0003723">
    <property type="term" value="F:RNA binding"/>
    <property type="evidence" value="ECO:0007669"/>
    <property type="project" value="InterPro"/>
</dbReference>
<dbReference type="PROSITE" id="PS00323">
    <property type="entry name" value="RIBOSOMAL_S19"/>
    <property type="match status" value="1"/>
</dbReference>
<keyword evidence="9" id="KW-1185">Reference proteome</keyword>
<dbReference type="STRING" id="3659.A0A0A0LPU9"/>
<dbReference type="GO" id="GO:0005763">
    <property type="term" value="C:mitochondrial small ribosomal subunit"/>
    <property type="evidence" value="ECO:0000318"/>
    <property type="project" value="GO_Central"/>
</dbReference>
<dbReference type="PIRSF" id="PIRSF002144">
    <property type="entry name" value="Ribosomal_S19"/>
    <property type="match status" value="1"/>
</dbReference>
<evidence type="ECO:0000256" key="7">
    <source>
        <dbReference type="RuleBase" id="RU003485"/>
    </source>
</evidence>
<dbReference type="InterPro" id="IPR005732">
    <property type="entry name" value="Ribosomal_uS19_bac-type"/>
</dbReference>
<reference evidence="8 9" key="3">
    <citation type="journal article" date="2010" name="BMC Genomics">
        <title>Transcriptome sequencing and comparative analysis of cucumber flowers with different sex types.</title>
        <authorList>
            <person name="Guo S."/>
            <person name="Zheng Y."/>
            <person name="Joung J.G."/>
            <person name="Liu S."/>
            <person name="Zhang Z."/>
            <person name="Crasta O.R."/>
            <person name="Sobral B.W."/>
            <person name="Xu Y."/>
            <person name="Huang S."/>
            <person name="Fei Z."/>
        </authorList>
    </citation>
    <scope>NUCLEOTIDE SEQUENCE [LARGE SCALE GENOMIC DNA]</scope>
    <source>
        <strain evidence="9">cv. 9930</strain>
    </source>
</reference>
<protein>
    <recommendedName>
        <fullName evidence="6">Small ribosomal subunit protein uS19m</fullName>
    </recommendedName>
</protein>
<dbReference type="GO" id="GO:0006412">
    <property type="term" value="P:translation"/>
    <property type="evidence" value="ECO:0007669"/>
    <property type="project" value="InterPro"/>
</dbReference>
<reference evidence="8 9" key="4">
    <citation type="journal article" date="2011" name="BMC Genomics">
        <title>RNA-Seq improves annotation of protein-coding genes in the cucumber genome.</title>
        <authorList>
            <person name="Li Z."/>
            <person name="Zhang Z."/>
            <person name="Yan P."/>
            <person name="Huang S."/>
            <person name="Fei Z."/>
            <person name="Lin K."/>
        </authorList>
    </citation>
    <scope>NUCLEOTIDE SEQUENCE [LARGE SCALE GENOMIC DNA]</scope>
    <source>
        <strain evidence="9">cv. 9930</strain>
    </source>
</reference>
<evidence type="ECO:0000256" key="5">
    <source>
        <dbReference type="ARBA" id="ARBA00023274"/>
    </source>
</evidence>
<dbReference type="InterPro" id="IPR023575">
    <property type="entry name" value="Ribosomal_uS19_SF"/>
</dbReference>
<evidence type="ECO:0000313" key="9">
    <source>
        <dbReference type="Proteomes" id="UP000029981"/>
    </source>
</evidence>
<comment type="similarity">
    <text evidence="2 7">Belongs to the universal ribosomal protein uS19 family.</text>
</comment>
<gene>
    <name evidence="8" type="ORF">Csa_2G382770</name>
</gene>
<keyword evidence="5 7" id="KW-0687">Ribonucleoprotein</keyword>
<dbReference type="SUPFAM" id="SSF54570">
    <property type="entry name" value="Ribosomal protein S19"/>
    <property type="match status" value="1"/>
</dbReference>
<reference evidence="8 9" key="1">
    <citation type="journal article" date="2009" name="Nat. Genet.">
        <title>The genome of the cucumber, Cucumis sativus L.</title>
        <authorList>
            <person name="Huang S."/>
            <person name="Li R."/>
            <person name="Zhang Z."/>
            <person name="Li L."/>
            <person name="Gu X."/>
            <person name="Fan W."/>
            <person name="Lucas W.J."/>
            <person name="Wang X."/>
            <person name="Xie B."/>
            <person name="Ni P."/>
            <person name="Ren Y."/>
            <person name="Zhu H."/>
            <person name="Li J."/>
            <person name="Lin K."/>
            <person name="Jin W."/>
            <person name="Fei Z."/>
            <person name="Li G."/>
            <person name="Staub J."/>
            <person name="Kilian A."/>
            <person name="van der Vossen E.A."/>
            <person name="Wu Y."/>
            <person name="Guo J."/>
            <person name="He J."/>
            <person name="Jia Z."/>
            <person name="Ren Y."/>
            <person name="Tian G."/>
            <person name="Lu Y."/>
            <person name="Ruan J."/>
            <person name="Qian W."/>
            <person name="Wang M."/>
            <person name="Huang Q."/>
            <person name="Li B."/>
            <person name="Xuan Z."/>
            <person name="Cao J."/>
            <person name="Asan"/>
            <person name="Wu Z."/>
            <person name="Zhang J."/>
            <person name="Cai Q."/>
            <person name="Bai Y."/>
            <person name="Zhao B."/>
            <person name="Han Y."/>
            <person name="Li Y."/>
            <person name="Li X."/>
            <person name="Wang S."/>
            <person name="Shi Q."/>
            <person name="Liu S."/>
            <person name="Cho W.K."/>
            <person name="Kim J.Y."/>
            <person name="Xu Y."/>
            <person name="Heller-Uszynska K."/>
            <person name="Miao H."/>
            <person name="Cheng Z."/>
            <person name="Zhang S."/>
            <person name="Wu J."/>
            <person name="Yang Y."/>
            <person name="Kang H."/>
            <person name="Li M."/>
            <person name="Liang H."/>
            <person name="Ren X."/>
            <person name="Shi Z."/>
            <person name="Wen M."/>
            <person name="Jian M."/>
            <person name="Yang H."/>
            <person name="Zhang G."/>
            <person name="Yang Z."/>
            <person name="Chen R."/>
            <person name="Liu S."/>
            <person name="Li J."/>
            <person name="Ma L."/>
            <person name="Liu H."/>
            <person name="Zhou Y."/>
            <person name="Zhao J."/>
            <person name="Fang X."/>
            <person name="Li G."/>
            <person name="Fang L."/>
            <person name="Li Y."/>
            <person name="Liu D."/>
            <person name="Zheng H."/>
            <person name="Zhang Y."/>
            <person name="Qin N."/>
            <person name="Li Z."/>
            <person name="Yang G."/>
            <person name="Yang S."/>
            <person name="Bolund L."/>
            <person name="Kristiansen K."/>
            <person name="Zheng H."/>
            <person name="Li S."/>
            <person name="Zhang X."/>
            <person name="Yang H."/>
            <person name="Wang J."/>
            <person name="Sun R."/>
            <person name="Zhang B."/>
            <person name="Jiang S."/>
            <person name="Wang J."/>
            <person name="Du Y."/>
            <person name="Li S."/>
        </authorList>
    </citation>
    <scope>NUCLEOTIDE SEQUENCE [LARGE SCALE GENOMIC DNA]</scope>
    <source>
        <strain evidence="9">cv. 9930</strain>
    </source>
</reference>
<dbReference type="PRINTS" id="PR00975">
    <property type="entry name" value="RIBOSOMALS19"/>
</dbReference>
<dbReference type="OMA" id="YVAFEIT"/>
<evidence type="ECO:0000256" key="1">
    <source>
        <dbReference type="ARBA" id="ARBA00004173"/>
    </source>
</evidence>
<dbReference type="PANTHER" id="PTHR11880:SF67">
    <property type="entry name" value="SMALL RIBOSOMAL SUBUNIT PROTEIN US19M"/>
    <property type="match status" value="1"/>
</dbReference>
<dbReference type="NCBIfam" id="TIGR01050">
    <property type="entry name" value="rpsS_bact"/>
    <property type="match status" value="1"/>
</dbReference>
<dbReference type="InterPro" id="IPR020934">
    <property type="entry name" value="Ribosomal_uS19_CS"/>
</dbReference>
<accession>A0A0A0LPU9</accession>
<dbReference type="GO" id="GO:0003735">
    <property type="term" value="F:structural constituent of ribosome"/>
    <property type="evidence" value="ECO:0000318"/>
    <property type="project" value="GO_Central"/>
</dbReference>
<evidence type="ECO:0000313" key="8">
    <source>
        <dbReference type="EMBL" id="KGN63004.1"/>
    </source>
</evidence>
<sequence>MSPRSIWKGGFVDAFLSKMKKNVEPLMNKKIWSRGSMILPEFVGSTVRVYNGKNFIRCKITEERVGHKFGEFAMTRKRKIARSNSAPVKRGGKK</sequence>
<organism evidence="8 9">
    <name type="scientific">Cucumis sativus</name>
    <name type="common">Cucumber</name>
    <dbReference type="NCBI Taxonomy" id="3659"/>
    <lineage>
        <taxon>Eukaryota</taxon>
        <taxon>Viridiplantae</taxon>
        <taxon>Streptophyta</taxon>
        <taxon>Embryophyta</taxon>
        <taxon>Tracheophyta</taxon>
        <taxon>Spermatophyta</taxon>
        <taxon>Magnoliopsida</taxon>
        <taxon>eudicotyledons</taxon>
        <taxon>Gunneridae</taxon>
        <taxon>Pentapetalae</taxon>
        <taxon>rosids</taxon>
        <taxon>fabids</taxon>
        <taxon>Cucurbitales</taxon>
        <taxon>Cucurbitaceae</taxon>
        <taxon>Benincaseae</taxon>
        <taxon>Cucumis</taxon>
    </lineage>
</organism>
<dbReference type="FunFam" id="3.30.860.10:FF:000003">
    <property type="entry name" value="Ribosomal protein S19, mitochondrial"/>
    <property type="match status" value="1"/>
</dbReference>
<evidence type="ECO:0000256" key="3">
    <source>
        <dbReference type="ARBA" id="ARBA00022980"/>
    </source>
</evidence>
<dbReference type="Gene3D" id="3.30.860.10">
    <property type="entry name" value="30s Ribosomal Protein S19, Chain A"/>
    <property type="match status" value="1"/>
</dbReference>
<evidence type="ECO:0000256" key="6">
    <source>
        <dbReference type="ARBA" id="ARBA00044183"/>
    </source>
</evidence>
<dbReference type="EMBL" id="CM002923">
    <property type="protein sequence ID" value="KGN63004.1"/>
    <property type="molecule type" value="Genomic_DNA"/>
</dbReference>
<dbReference type="HAMAP" id="MF_00531">
    <property type="entry name" value="Ribosomal_uS19"/>
    <property type="match status" value="1"/>
</dbReference>
<keyword evidence="4" id="KW-0496">Mitochondrion</keyword>
<keyword evidence="3 7" id="KW-0689">Ribosomal protein</keyword>
<dbReference type="AlphaFoldDB" id="A0A0A0LPU9"/>
<dbReference type="Proteomes" id="UP000029981">
    <property type="component" value="Chromosome 2"/>
</dbReference>
<evidence type="ECO:0000256" key="4">
    <source>
        <dbReference type="ARBA" id="ARBA00023128"/>
    </source>
</evidence>
<proteinExistence type="inferred from homology"/>
<reference evidence="8 9" key="2">
    <citation type="journal article" date="2009" name="PLoS ONE">
        <title>An integrated genetic and cytogenetic map of the cucumber genome.</title>
        <authorList>
            <person name="Ren Y."/>
            <person name="Zhang Z."/>
            <person name="Liu J."/>
            <person name="Staub J.E."/>
            <person name="Han Y."/>
            <person name="Cheng Z."/>
            <person name="Li X."/>
            <person name="Lu J."/>
            <person name="Miao H."/>
            <person name="Kang H."/>
            <person name="Xie B."/>
            <person name="Gu X."/>
            <person name="Wang X."/>
            <person name="Du Y."/>
            <person name="Jin W."/>
            <person name="Huang S."/>
        </authorList>
    </citation>
    <scope>NUCLEOTIDE SEQUENCE [LARGE SCALE GENOMIC DNA]</scope>
    <source>
        <strain evidence="9">cv. 9930</strain>
    </source>
</reference>